<dbReference type="PANTHER" id="PTHR23159:SF66">
    <property type="entry name" value="OS04G0158400 PROTEIN"/>
    <property type="match status" value="1"/>
</dbReference>
<dbReference type="InterPro" id="IPR005135">
    <property type="entry name" value="Endo/exonuclease/phosphatase"/>
</dbReference>
<gene>
    <name evidence="3" type="ORF">PCOR1329_LOCUS2427</name>
</gene>
<feature type="region of interest" description="Disordered" evidence="1">
    <location>
        <begin position="1756"/>
        <end position="1801"/>
    </location>
</feature>
<feature type="compositionally biased region" description="Basic and acidic residues" evidence="1">
    <location>
        <begin position="3495"/>
        <end position="3504"/>
    </location>
</feature>
<evidence type="ECO:0000313" key="4">
    <source>
        <dbReference type="Proteomes" id="UP001189429"/>
    </source>
</evidence>
<feature type="compositionally biased region" description="Low complexity" evidence="1">
    <location>
        <begin position="3553"/>
        <end position="3570"/>
    </location>
</feature>
<dbReference type="InterPro" id="IPR036397">
    <property type="entry name" value="RNaseH_sf"/>
</dbReference>
<feature type="compositionally biased region" description="Low complexity" evidence="1">
    <location>
        <begin position="1909"/>
        <end position="1930"/>
    </location>
</feature>
<feature type="region of interest" description="Disordered" evidence="1">
    <location>
        <begin position="3403"/>
        <end position="3430"/>
    </location>
</feature>
<feature type="region of interest" description="Disordered" evidence="1">
    <location>
        <begin position="3553"/>
        <end position="3611"/>
    </location>
</feature>
<dbReference type="Gene3D" id="3.60.10.10">
    <property type="entry name" value="Endonuclease/exonuclease/phosphatase"/>
    <property type="match status" value="1"/>
</dbReference>
<dbReference type="PANTHER" id="PTHR23159">
    <property type="entry name" value="CENTROSOMAL PROTEIN 2"/>
    <property type="match status" value="1"/>
</dbReference>
<comment type="caution">
    <text evidence="3">The sequence shown here is derived from an EMBL/GenBank/DDBJ whole genome shotgun (WGS) entry which is preliminary data.</text>
</comment>
<feature type="compositionally biased region" description="Basic and acidic residues" evidence="1">
    <location>
        <begin position="45"/>
        <end position="58"/>
    </location>
</feature>
<feature type="compositionally biased region" description="Low complexity" evidence="1">
    <location>
        <begin position="76"/>
        <end position="95"/>
    </location>
</feature>
<feature type="region of interest" description="Disordered" evidence="1">
    <location>
        <begin position="1892"/>
        <end position="1935"/>
    </location>
</feature>
<feature type="compositionally biased region" description="Low complexity" evidence="1">
    <location>
        <begin position="352"/>
        <end position="373"/>
    </location>
</feature>
<dbReference type="Gene3D" id="3.30.420.10">
    <property type="entry name" value="Ribonuclease H-like superfamily/Ribonuclease H"/>
    <property type="match status" value="1"/>
</dbReference>
<protein>
    <recommendedName>
        <fullName evidence="2">Endonuclease/exonuclease/phosphatase domain-containing protein</fullName>
    </recommendedName>
</protein>
<dbReference type="InterPro" id="IPR012337">
    <property type="entry name" value="RNaseH-like_sf"/>
</dbReference>
<feature type="compositionally biased region" description="Low complexity" evidence="1">
    <location>
        <begin position="3634"/>
        <end position="3643"/>
    </location>
</feature>
<feature type="non-terminal residue" evidence="3">
    <location>
        <position position="3660"/>
    </location>
</feature>
<feature type="compositionally biased region" description="Polar residues" evidence="1">
    <location>
        <begin position="2072"/>
        <end position="2082"/>
    </location>
</feature>
<feature type="domain" description="Endonuclease/exonuclease/phosphatase" evidence="2">
    <location>
        <begin position="441"/>
        <end position="597"/>
    </location>
</feature>
<dbReference type="Proteomes" id="UP001189429">
    <property type="component" value="Unassembled WGS sequence"/>
</dbReference>
<reference evidence="3" key="1">
    <citation type="submission" date="2023-10" db="EMBL/GenBank/DDBJ databases">
        <authorList>
            <person name="Chen Y."/>
            <person name="Shah S."/>
            <person name="Dougan E. K."/>
            <person name="Thang M."/>
            <person name="Chan C."/>
        </authorList>
    </citation>
    <scope>NUCLEOTIDE SEQUENCE [LARGE SCALE GENOMIC DNA]</scope>
</reference>
<feature type="region of interest" description="Disordered" evidence="1">
    <location>
        <begin position="307"/>
        <end position="382"/>
    </location>
</feature>
<feature type="compositionally biased region" description="Basic and acidic residues" evidence="1">
    <location>
        <begin position="3419"/>
        <end position="3428"/>
    </location>
</feature>
<feature type="region of interest" description="Disordered" evidence="1">
    <location>
        <begin position="3634"/>
        <end position="3660"/>
    </location>
</feature>
<feature type="region of interest" description="Disordered" evidence="1">
    <location>
        <begin position="3509"/>
        <end position="3533"/>
    </location>
</feature>
<dbReference type="EMBL" id="CAUYUJ010000612">
    <property type="protein sequence ID" value="CAK0791570.1"/>
    <property type="molecule type" value="Genomic_DNA"/>
</dbReference>
<dbReference type="InterPro" id="IPR036691">
    <property type="entry name" value="Endo/exonu/phosph_ase_sf"/>
</dbReference>
<evidence type="ECO:0000313" key="3">
    <source>
        <dbReference type="EMBL" id="CAK0791570.1"/>
    </source>
</evidence>
<name>A0ABN9PFP1_9DINO</name>
<feature type="region of interest" description="Disordered" evidence="1">
    <location>
        <begin position="3485"/>
        <end position="3504"/>
    </location>
</feature>
<dbReference type="SUPFAM" id="SSF56219">
    <property type="entry name" value="DNase I-like"/>
    <property type="match status" value="1"/>
</dbReference>
<proteinExistence type="predicted"/>
<dbReference type="SUPFAM" id="SSF53098">
    <property type="entry name" value="Ribonuclease H-like"/>
    <property type="match status" value="1"/>
</dbReference>
<feature type="compositionally biased region" description="Low complexity" evidence="1">
    <location>
        <begin position="3595"/>
        <end position="3608"/>
    </location>
</feature>
<evidence type="ECO:0000259" key="2">
    <source>
        <dbReference type="Pfam" id="PF03372"/>
    </source>
</evidence>
<evidence type="ECO:0000256" key="1">
    <source>
        <dbReference type="SAM" id="MobiDB-lite"/>
    </source>
</evidence>
<keyword evidence="4" id="KW-1185">Reference proteome</keyword>
<dbReference type="Pfam" id="PF03372">
    <property type="entry name" value="Exo_endo_phos"/>
    <property type="match status" value="1"/>
</dbReference>
<organism evidence="3 4">
    <name type="scientific">Prorocentrum cordatum</name>
    <dbReference type="NCBI Taxonomy" id="2364126"/>
    <lineage>
        <taxon>Eukaryota</taxon>
        <taxon>Sar</taxon>
        <taxon>Alveolata</taxon>
        <taxon>Dinophyceae</taxon>
        <taxon>Prorocentrales</taxon>
        <taxon>Prorocentraceae</taxon>
        <taxon>Prorocentrum</taxon>
    </lineage>
</organism>
<feature type="region of interest" description="Disordered" evidence="1">
    <location>
        <begin position="2063"/>
        <end position="2082"/>
    </location>
</feature>
<feature type="region of interest" description="Disordered" evidence="1">
    <location>
        <begin position="2118"/>
        <end position="2180"/>
    </location>
</feature>
<feature type="region of interest" description="Disordered" evidence="1">
    <location>
        <begin position="42"/>
        <end position="105"/>
    </location>
</feature>
<feature type="compositionally biased region" description="Basic and acidic residues" evidence="1">
    <location>
        <begin position="2165"/>
        <end position="2177"/>
    </location>
</feature>
<sequence length="3660" mass="388979">MSEVASGLARRAYWLCAKRGCNAWNWCDKRWTCKACGTSAPPWTKEYRSDKPPPRVDADGFVQQPRGRAEQRAARRSASQRALSGSTAPSSAPNSRARRARPWGEAKTQIEELQAQLVAARERVVALQGASALGLSVDFQREAENALQQGKDQVAALERSVQEAQRTERPPHSVLHIEANAIQKVERQLATARTKKEKLQLQASELRELIAEKQEQLSAAELGVDEVTGQIAELEETRAKVTQQAIQRANAAVGGVPSPLGDAVQGLLTQVGALSDLLKQHGADLPPRFSEIVEILNTQKEAVADVLRPRSSSARKRWGDSVGDDGLATEDDDMPLDIVASGGPAAAPPAAAPLAGPTAAGPPATRARPADGPYGPAAARGQHGATLGAWPQVEPCLAKALAEQGAALSDGDPLAAVIGKAPLVGRAGGLQLRAGLVMFGCNGNAWSRSIEALEAFFKAYDYWPDVVALQETRPPHERLPSAAAQARGLGYAAFLHEAAPTEKQGPQATSGGVAILVRDGLQADESAYPLPSALRHRLIGVEVAAASGLRVLVLAGHFQHSVGPRGTNLDLFSAISEVTGSSADIPWVLQADFNMEPEPLEELGWPAAVRGHVLGPSEATCHAEGCDHLYDWFVASAALAACTASCATTLEGFGLHPHRPVLLRLQDVRADALVEVPSRPARFPEVAPELLRAHEDAEIVCYSVGKKGQVSPRSVAWSWDTGTSPTNLSVAFSEWAAAAEGTLVGIHGIVQADLARHLGRGEGPRLTLKPLSALVRRDARFRFSLLTHRLRSCLDVALQRLRAERTGRWHPRHADWYGHQAGLRAQLLLEAVQEAADSVGGALPGAAPDRLGDLVFQAGVHGSPDAVRDLQGLLGASQRRDAAQSAQAWRNWAQTAVEKGGRLAHRFSKATPPPTVRDADSGRRLVGMAAIGELTSVWQKLWLQDGFALGAGASSWDVGEWRLPPISLEQLQAACKRYSPSVGLGCDSLHPRQILLLPVALQQRILDILAAYDDAPASISGQANQQFEAASLFLDISKFYEHVRHDVLWANAVRFGFNLRLLRGLLTSYQAPRMILAAGMASPAFGTTGTVLAGCACATAVAKLPVLGALLAAGATCPLVTPRNVVDDISLQAVGTARLVKRQMLVSSCEVVRLLREQHLPLNESKSVFLASSPQLAKELSEAWAAQGLAFKRGLQARNLGTDANITRRGVHEGAGRAVGGLRRGRRLGVLRSAGAATEMVHRAGPTAAMLWGRAVTGVPDRELHSWRLAAVRSAGKLPKGASLGLRLRAVEVMRSIDLDPSPALLRAAVQMAASLLQSGEVSQRMFETAVQEAERRHAGATAPWAHCRTPVDALALSLTRVGWRLVQGTCLATDDGHVLDLRMMGPRELGLLAAAGARRASDRSELARLGHGALPPSPLFWEAFSEVLGSGSKLSPREKAAVVSFLSNAHWSDAMAVVWHNRPADGLLGGRLYLDGSALDPEHASLRRAGWSIVQCDSDGNMECAVYGSVRQDLCPFQSAKDGEDFAVWMLSRFLGPCVDEILIDCASTVSCLTLGKKYATAANKPNAHLWEGIYASLDVDMLKVTKVAAHCTACDVLDGKITEADLRGNGHADRWAKAGAELHRSSPVARREFFGTMEVVRELSCWVAQASLIWQGIEVKDCEGLPEGSERTAVSFAAPVVEPASSRQSDSGSGDGWASAARAGGVSLGATAFVVAGHVLAFARCGEGAAEQELMACTHCGAYARLGGRSGAAPKLKEQCPGSAGLPKGRRDQKARWLQGRHPAGTPHSGSKRVGAAVPSLRKEDVVPMDARVRFLQWLGVRPEDGAPGGDAAGASRGPPSGAAAAGEAAAASLVPGPAGASREAWLSAYGLDEASLLEWSAAAEAAREADGEGWVDQPRGRRAQRQARGAARAASAKSQTSAASGAPSSGGGATAIERLQAAVEQLEAFLAAPPDGVDGCFTDVVASQLEAKRGQLAQAEREAAEQKASSLPRSALLHKEPNAISKVEKRMRAARKVLEDKRAARDLAEAQLQKAQEELATLEGEVEEAARALQALEDAARDEEETLQRQRASQLATSSQIPGLLAQLERLPEAWRSNNFEVAWAAICAQTAAARSQLEGPPARPRRERRAESCPMGGLVSSGGEGSDKPGARGGAWGPRPAAERGRGERRGDAQGDWPHVAEACRRELAAELPPAPGETAAAKRQVRCGLEVLGINGNARRRSLEVLEAFVCREGSRPHLVLLQETRLAPHQLLAARSRARGLGGEVSWQAPGDLRHRIIGVTVAAASGLELLARSLYLQDGLGPKGVNLDIFAAFGGTVLAVGLPWLAQGDFDMEPGTLRELGWPTAQRGAYIGPSETTCRAQGAEHVHDWFAGSYCLAHGTVEAAALDGFALFPHKPVRLLLQGARPDAPVQVLVRPGRSPDADADDCRERGGAAAQVRRRVGRARWRAHPCSWSWEVGPLPPDLPTAARQWTEAVESTLVGIHGVQSKDFKRFLGRAGGPRRVLKPFSAAVKRERRHRHSALTRSIRQAERATHLLEETAAAACQEEDIEALSFDTSERGDFVSQAGVLGHGGAIQAPQLRLAASRRRDGARGAATWRAWAKEAVQRGGRLARRFARAVPLPKAVDPATGRPLAGMLAVEQLEATWQELRQQDGFAAGAGVGGRDIQGWEMPPIALEMPQVACRRYSPTAGLGADQLHPRQLVLLPVALQLRCLDILAAYEERPRALGALATMMVFVPKADGGVRPIALIPLLLRLWSRLRQPACALCEAEHDYRFFWGKADRGCEKAGWLHNQFAAFARESGLAAASPFLDIAKFYENLRHDVLWSCAIEHGFNLCLPRGLLVMCQSPRFIGLVGLASDTFGTRGAVLAGCACATTVARLPVLGAPRAASARGRPLVVARNVVDDIALQAVGTERLVAAQLGSAGVEVAQLLGERHLPLSAAKTSFLASSPGLARQFGQRWQAHGWEFKRALQARNLGAGASVTRRGVHEGRARAAGALQRARRPRCPKAAGAEVDLIHKAWPTASMIWGRTVTGIADGELHCWRPTACRSAGRLPCGAALGLRRRYLELRRRRDLDPMVLVASYAVQILAALLQSGELSLRMLKRGLEAAAARHAEAASPWVHCASLVDAAVLTMARIGRRFESERCLVTDLGDKLDFALPGPRELGFEAGLGARRASDRHEMRELSRSATSQGPLFRDAIAPLLQRALDADAVSTWWIRRPPDDRLNGKLYLDSSALEPHFGALCRAGWAMAHCDDDGNLAAGVYGTVRRDLCPQQTAKDGGDFAVWMLANYAGPAVEEVHIDCSSTVSCLVRGRACATAPSRANSHLWSRIHAAFEPGSFALRKLPSHCSRQAVLDGRLTEAQQRGNDRADRLAKMGARLLAGGLAAPAEVRFDVPPDPQAPLAEEGPEPKRPRLESARSAGSAAALSAGAAAFSILGHALSYACCGDGEQTQELVACTKCGAHMVLGGRSGVKPRLKGPCLADRTDESGRNQRSLWERGLHQGGRPRSAKQPLRGHGPLPADAQERDLEWLGVLAEQPAASGAGASAAGPSGAAGASGHEAERLRAEAAAGPQAAPGGGGRAPGASGAPAPVASGVAAGGRGAVARDDLLAAHGLSEAELTASAQAAVSAVARRRVRRRTDRLGARAE</sequence>
<accession>A0ABN9PFP1</accession>